<comment type="caution">
    <text evidence="5">The sequence shown here is derived from an EMBL/GenBank/DDBJ whole genome shotgun (WGS) entry which is preliminary data.</text>
</comment>
<dbReference type="CDD" id="cd01092">
    <property type="entry name" value="APP-like"/>
    <property type="match status" value="1"/>
</dbReference>
<feature type="domain" description="Creatinase N-terminal" evidence="4">
    <location>
        <begin position="11"/>
        <end position="121"/>
    </location>
</feature>
<dbReference type="EMBL" id="DRPZ01000276">
    <property type="protein sequence ID" value="HGY10557.1"/>
    <property type="molecule type" value="Genomic_DNA"/>
</dbReference>
<keyword evidence="5" id="KW-0645">Protease</keyword>
<dbReference type="GO" id="GO:0004177">
    <property type="term" value="F:aminopeptidase activity"/>
    <property type="evidence" value="ECO:0007669"/>
    <property type="project" value="UniProtKB-KW"/>
</dbReference>
<keyword evidence="5" id="KW-0031">Aminopeptidase</keyword>
<dbReference type="GO" id="GO:0046872">
    <property type="term" value="F:metal ion binding"/>
    <property type="evidence" value="ECO:0007669"/>
    <property type="project" value="UniProtKB-KW"/>
</dbReference>
<evidence type="ECO:0000256" key="2">
    <source>
        <dbReference type="ARBA" id="ARBA00022801"/>
    </source>
</evidence>
<dbReference type="InterPro" id="IPR000994">
    <property type="entry name" value="Pept_M24"/>
</dbReference>
<evidence type="ECO:0000256" key="1">
    <source>
        <dbReference type="ARBA" id="ARBA00022723"/>
    </source>
</evidence>
<keyword evidence="2" id="KW-0378">Hydrolase</keyword>
<dbReference type="GO" id="GO:0008235">
    <property type="term" value="F:metalloexopeptidase activity"/>
    <property type="evidence" value="ECO:0007669"/>
    <property type="project" value="UniProtKB-ARBA"/>
</dbReference>
<evidence type="ECO:0000313" key="5">
    <source>
        <dbReference type="EMBL" id="HGY10557.1"/>
    </source>
</evidence>
<evidence type="ECO:0000259" key="3">
    <source>
        <dbReference type="Pfam" id="PF00557"/>
    </source>
</evidence>
<dbReference type="InterPro" id="IPR050659">
    <property type="entry name" value="Peptidase_M24B"/>
</dbReference>
<dbReference type="AlphaFoldDB" id="A0A7C4ZI96"/>
<dbReference type="InterPro" id="IPR029149">
    <property type="entry name" value="Creatin/AminoP/Spt16_N"/>
</dbReference>
<sequence length="347" mass="37512">MNVNRIELPQSTDALLVTKPENVRYLSGFTAPEDAWVLWRPEGGLLLTDARYAEQAPAESRLPVEIVNPREGRGFLEPHVRGLRVGYEAGHLPCAELERLGEATTARWQATAGIVEKARTVKTSEEIARIRAAAELADRGFAFVLELLRAGARERDLALELEFWLRKQGAEGPAFDFIVASGPRGALPHGVASDKVIEAGELVTLDFGAIVGGYRSDMTRTVAVGSVAPELRRIFDVTLAALEAALEAARPGVRARELDAVARGVIEEAGYGERFVHSLGHGVGLEIHEAPFLHRSSEDVLEPGMVVTLEPGIYVPGVGGVRIEELVVVTASGIVLLSHSPRSWTEV</sequence>
<dbReference type="Pfam" id="PF01321">
    <property type="entry name" value="Creatinase_N"/>
    <property type="match status" value="1"/>
</dbReference>
<accession>A0A7C4ZI96</accession>
<dbReference type="PANTHER" id="PTHR46112:SF3">
    <property type="entry name" value="AMINOPEPTIDASE YPDF"/>
    <property type="match status" value="1"/>
</dbReference>
<dbReference type="InterPro" id="IPR000587">
    <property type="entry name" value="Creatinase_N"/>
</dbReference>
<gene>
    <name evidence="5" type="ORF">ENK37_11000</name>
</gene>
<dbReference type="Gene3D" id="3.90.230.10">
    <property type="entry name" value="Creatinase/methionine aminopeptidase superfamily"/>
    <property type="match status" value="1"/>
</dbReference>
<evidence type="ECO:0000259" key="4">
    <source>
        <dbReference type="Pfam" id="PF01321"/>
    </source>
</evidence>
<organism evidence="5">
    <name type="scientific">Oceanithermus profundus</name>
    <dbReference type="NCBI Taxonomy" id="187137"/>
    <lineage>
        <taxon>Bacteria</taxon>
        <taxon>Thermotogati</taxon>
        <taxon>Deinococcota</taxon>
        <taxon>Deinococci</taxon>
        <taxon>Thermales</taxon>
        <taxon>Thermaceae</taxon>
        <taxon>Oceanithermus</taxon>
    </lineage>
</organism>
<name>A0A7C4ZI96_9DEIN</name>
<dbReference type="SUPFAM" id="SSF55920">
    <property type="entry name" value="Creatinase/aminopeptidase"/>
    <property type="match status" value="1"/>
</dbReference>
<dbReference type="Proteomes" id="UP000885759">
    <property type="component" value="Unassembled WGS sequence"/>
</dbReference>
<keyword evidence="1" id="KW-0479">Metal-binding</keyword>
<feature type="domain" description="Peptidase M24" evidence="3">
    <location>
        <begin position="129"/>
        <end position="331"/>
    </location>
</feature>
<dbReference type="InterPro" id="IPR001714">
    <property type="entry name" value="Pept_M24_MAP"/>
</dbReference>
<dbReference type="InterPro" id="IPR036005">
    <property type="entry name" value="Creatinase/aminopeptidase-like"/>
</dbReference>
<dbReference type="Gene3D" id="3.40.350.10">
    <property type="entry name" value="Creatinase/prolidase N-terminal domain"/>
    <property type="match status" value="1"/>
</dbReference>
<dbReference type="PROSITE" id="PS00491">
    <property type="entry name" value="PROLINE_PEPTIDASE"/>
    <property type="match status" value="1"/>
</dbReference>
<dbReference type="SUPFAM" id="SSF53092">
    <property type="entry name" value="Creatinase/prolidase N-terminal domain"/>
    <property type="match status" value="1"/>
</dbReference>
<dbReference type="InterPro" id="IPR001131">
    <property type="entry name" value="Peptidase_M24B_aminopep-P_CS"/>
</dbReference>
<proteinExistence type="predicted"/>
<dbReference type="Pfam" id="PF00557">
    <property type="entry name" value="Peptidase_M24"/>
    <property type="match status" value="1"/>
</dbReference>
<reference evidence="5" key="1">
    <citation type="journal article" date="2020" name="mSystems">
        <title>Genome- and Community-Level Interaction Insights into Carbon Utilization and Element Cycling Functions of Hydrothermarchaeota in Hydrothermal Sediment.</title>
        <authorList>
            <person name="Zhou Z."/>
            <person name="Liu Y."/>
            <person name="Xu W."/>
            <person name="Pan J."/>
            <person name="Luo Z.H."/>
            <person name="Li M."/>
        </authorList>
    </citation>
    <scope>NUCLEOTIDE SEQUENCE [LARGE SCALE GENOMIC DNA]</scope>
    <source>
        <strain evidence="5">HyVt-570</strain>
    </source>
</reference>
<dbReference type="PANTHER" id="PTHR46112">
    <property type="entry name" value="AMINOPEPTIDASE"/>
    <property type="match status" value="1"/>
</dbReference>
<protein>
    <submittedName>
        <fullName evidence="5">Aminopeptidase P family protein</fullName>
    </submittedName>
</protein>
<dbReference type="PRINTS" id="PR00599">
    <property type="entry name" value="MAPEPTIDASE"/>
</dbReference>